<dbReference type="PANTHER" id="PTHR35894">
    <property type="entry name" value="GENERAL SECRETION PATHWAY PROTEIN A-RELATED"/>
    <property type="match status" value="1"/>
</dbReference>
<evidence type="ECO:0000313" key="4">
    <source>
        <dbReference type="EMBL" id="ALO45377.1"/>
    </source>
</evidence>
<sequence>MVLEALLYAIQSGEGILKVVGEVGSGKTMLCRMLEQRLPDTVEVVYLANPKLTPQDILYAVAFELELPVSQETPRLVLMQQLQAYLLQQHAANKSVLVIIEEAQSMPVETLEEIRLFSNLETHEHKLMQIILFGQPELDKNLQSRDIRQLRERITHSFYLSPLTPEEVSDYIRHRLQAAGCPAPQVFTRAAERLIAKASGGLTRRINILADKAMLVAYSESGTATRPRSLSNQLTSTVTVDHVKAAIRDSDYDKPTHTRRWLYGIAATLFIGLLVWLAVALIYPTIEITTSPRPVAPDAQAPGSLTSTNTNPGLQEWPDIVNERRDAVADWLNDTGRGDFALQILSLPRDESAYLADALEVLDQAGLLEESFACLMPGANGPMWRLVYGNFDSVESARSGALTLPGTFRVNTPFVQNINRLDCL</sequence>
<evidence type="ECO:0000259" key="3">
    <source>
        <dbReference type="Pfam" id="PF13401"/>
    </source>
</evidence>
<keyword evidence="5" id="KW-1185">Reference proteome</keyword>
<dbReference type="AlphaFoldDB" id="A0A0S2KAK4"/>
<organism evidence="4 5">
    <name type="scientific">Pseudohongiella spirulinae</name>
    <dbReference type="NCBI Taxonomy" id="1249552"/>
    <lineage>
        <taxon>Bacteria</taxon>
        <taxon>Pseudomonadati</taxon>
        <taxon>Pseudomonadota</taxon>
        <taxon>Gammaproteobacteria</taxon>
        <taxon>Pseudomonadales</taxon>
        <taxon>Pseudohongiellaceae</taxon>
        <taxon>Pseudohongiella</taxon>
    </lineage>
</organism>
<feature type="domain" description="ORC1/DEAH AAA+ ATPase" evidence="3">
    <location>
        <begin position="12"/>
        <end position="141"/>
    </location>
</feature>
<dbReference type="STRING" id="1249552.PS2015_697"/>
<dbReference type="GO" id="GO:0016887">
    <property type="term" value="F:ATP hydrolysis activity"/>
    <property type="evidence" value="ECO:0007669"/>
    <property type="project" value="InterPro"/>
</dbReference>
<dbReference type="Gene3D" id="3.40.50.300">
    <property type="entry name" value="P-loop containing nucleotide triphosphate hydrolases"/>
    <property type="match status" value="1"/>
</dbReference>
<reference evidence="4 5" key="1">
    <citation type="submission" date="2015-11" db="EMBL/GenBank/DDBJ databases">
        <authorList>
            <person name="Zhang Y."/>
            <person name="Guo Z."/>
        </authorList>
    </citation>
    <scope>NUCLEOTIDE SEQUENCE [LARGE SCALE GENOMIC DNA]</scope>
    <source>
        <strain evidence="4 5">KCTC 32221</strain>
    </source>
</reference>
<gene>
    <name evidence="4" type="ORF">PS2015_697</name>
</gene>
<protein>
    <submittedName>
        <fullName evidence="4">Sporulation domain protein</fullName>
    </submittedName>
</protein>
<evidence type="ECO:0000313" key="5">
    <source>
        <dbReference type="Proteomes" id="UP000065641"/>
    </source>
</evidence>
<proteinExistence type="predicted"/>
<dbReference type="Proteomes" id="UP000065641">
    <property type="component" value="Chromosome"/>
</dbReference>
<dbReference type="InterPro" id="IPR049945">
    <property type="entry name" value="AAA_22"/>
</dbReference>
<dbReference type="InterPro" id="IPR027417">
    <property type="entry name" value="P-loop_NTPase"/>
</dbReference>
<dbReference type="Gene3D" id="3.30.70.1070">
    <property type="entry name" value="Sporulation related repeat"/>
    <property type="match status" value="1"/>
</dbReference>
<feature type="transmembrane region" description="Helical" evidence="2">
    <location>
        <begin position="261"/>
        <end position="283"/>
    </location>
</feature>
<feature type="compositionally biased region" description="Polar residues" evidence="1">
    <location>
        <begin position="303"/>
        <end position="313"/>
    </location>
</feature>
<evidence type="ECO:0000256" key="2">
    <source>
        <dbReference type="SAM" id="Phobius"/>
    </source>
</evidence>
<dbReference type="KEGG" id="pspi:PS2015_697"/>
<dbReference type="Pfam" id="PF13401">
    <property type="entry name" value="AAA_22"/>
    <property type="match status" value="1"/>
</dbReference>
<dbReference type="EMBL" id="CP013189">
    <property type="protein sequence ID" value="ALO45377.1"/>
    <property type="molecule type" value="Genomic_DNA"/>
</dbReference>
<evidence type="ECO:0000256" key="1">
    <source>
        <dbReference type="SAM" id="MobiDB-lite"/>
    </source>
</evidence>
<name>A0A0S2KAK4_9GAMM</name>
<keyword evidence="2" id="KW-0812">Transmembrane</keyword>
<keyword evidence="2" id="KW-0472">Membrane</keyword>
<keyword evidence="2" id="KW-1133">Transmembrane helix</keyword>
<accession>A0A0S2KAK4</accession>
<dbReference type="GO" id="GO:0042834">
    <property type="term" value="F:peptidoglycan binding"/>
    <property type="evidence" value="ECO:0007669"/>
    <property type="project" value="InterPro"/>
</dbReference>
<dbReference type="InterPro" id="IPR052026">
    <property type="entry name" value="ExeA_AAA_ATPase_DNA-bind"/>
</dbReference>
<dbReference type="PANTHER" id="PTHR35894:SF1">
    <property type="entry name" value="PHOSPHORIBULOKINASE _ URIDINE KINASE FAMILY"/>
    <property type="match status" value="1"/>
</dbReference>
<dbReference type="InterPro" id="IPR036680">
    <property type="entry name" value="SPOR-like_sf"/>
</dbReference>
<feature type="region of interest" description="Disordered" evidence="1">
    <location>
        <begin position="293"/>
        <end position="316"/>
    </location>
</feature>
<dbReference type="SUPFAM" id="SSF52540">
    <property type="entry name" value="P-loop containing nucleoside triphosphate hydrolases"/>
    <property type="match status" value="1"/>
</dbReference>